<dbReference type="InterPro" id="IPR004714">
    <property type="entry name" value="Cyt_oxidase_maturation_cbb3"/>
</dbReference>
<keyword evidence="1" id="KW-0812">Transmembrane</keyword>
<dbReference type="NCBIfam" id="TIGR00847">
    <property type="entry name" value="ccoS"/>
    <property type="match status" value="1"/>
</dbReference>
<dbReference type="STRING" id="1188319.OYT1_00422"/>
<accession>A0A2Z6G8V4</accession>
<dbReference type="Proteomes" id="UP000033070">
    <property type="component" value="Chromosome"/>
</dbReference>
<dbReference type="AlphaFoldDB" id="A0A2Z6G8V4"/>
<sequence length="69" mass="7633">MNVIYSLIPGMTFFGLVFVAILIWAVKKGQYEDMEGNASRILLDDDEDAMLLSQPKKKAQPSDDSAAPK</sequence>
<proteinExistence type="predicted"/>
<dbReference type="OrthoDB" id="9802763at2"/>
<name>A0A2Z6G8V4_9PROT</name>
<keyword evidence="3" id="KW-1185">Reference proteome</keyword>
<keyword evidence="1" id="KW-1133">Transmembrane helix</keyword>
<evidence type="ECO:0000313" key="3">
    <source>
        <dbReference type="Proteomes" id="UP000033070"/>
    </source>
</evidence>
<protein>
    <submittedName>
        <fullName evidence="2">Cytochrome oxidase maturation protein cbb3-type</fullName>
    </submittedName>
</protein>
<feature type="transmembrane region" description="Helical" evidence="1">
    <location>
        <begin position="6"/>
        <end position="26"/>
    </location>
</feature>
<dbReference type="KEGG" id="fam:OYT1_ch0329"/>
<evidence type="ECO:0000313" key="2">
    <source>
        <dbReference type="EMBL" id="BBE49902.1"/>
    </source>
</evidence>
<evidence type="ECO:0000256" key="1">
    <source>
        <dbReference type="SAM" id="Phobius"/>
    </source>
</evidence>
<gene>
    <name evidence="2" type="ORF">OYT1_ch0329</name>
</gene>
<dbReference type="PANTHER" id="PTHR41532:SF1">
    <property type="entry name" value="FIXS PROTEIN"/>
    <property type="match status" value="1"/>
</dbReference>
<dbReference type="PANTHER" id="PTHR41532">
    <property type="entry name" value="FIXS PROTEIN"/>
    <property type="match status" value="1"/>
</dbReference>
<dbReference type="Pfam" id="PF03597">
    <property type="entry name" value="FixS"/>
    <property type="match status" value="1"/>
</dbReference>
<keyword evidence="1" id="KW-0472">Membrane</keyword>
<organism evidence="2 3">
    <name type="scientific">Ferriphaselus amnicola</name>
    <dbReference type="NCBI Taxonomy" id="1188319"/>
    <lineage>
        <taxon>Bacteria</taxon>
        <taxon>Pseudomonadati</taxon>
        <taxon>Pseudomonadota</taxon>
        <taxon>Betaproteobacteria</taxon>
        <taxon>Nitrosomonadales</taxon>
        <taxon>Gallionellaceae</taxon>
        <taxon>Ferriphaselus</taxon>
    </lineage>
</organism>
<dbReference type="RefSeq" id="WP_062625651.1">
    <property type="nucleotide sequence ID" value="NZ_AP018738.1"/>
</dbReference>
<dbReference type="EMBL" id="AP018738">
    <property type="protein sequence ID" value="BBE49902.1"/>
    <property type="molecule type" value="Genomic_DNA"/>
</dbReference>
<reference evidence="2 3" key="1">
    <citation type="submission" date="2018-06" db="EMBL/GenBank/DDBJ databases">
        <title>OYT1 Genome Sequencing.</title>
        <authorList>
            <person name="Kato S."/>
            <person name="Itoh T."/>
            <person name="Ohkuma M."/>
        </authorList>
    </citation>
    <scope>NUCLEOTIDE SEQUENCE [LARGE SCALE GENOMIC DNA]</scope>
    <source>
        <strain evidence="2 3">OYT1</strain>
    </source>
</reference>